<protein>
    <recommendedName>
        <fullName evidence="3">Toxin RelE</fullName>
    </recommendedName>
</protein>
<dbReference type="Proteomes" id="UP000321827">
    <property type="component" value="Unassembled WGS sequence"/>
</dbReference>
<dbReference type="InterPro" id="IPR009241">
    <property type="entry name" value="HigB-like"/>
</dbReference>
<dbReference type="EMBL" id="BJXN01000009">
    <property type="protein sequence ID" value="GEM90051.1"/>
    <property type="molecule type" value="Genomic_DNA"/>
</dbReference>
<dbReference type="AlphaFoldDB" id="A0A511RK51"/>
<organism evidence="1 2">
    <name type="scientific">Oceanithermus desulfurans NBRC 100063</name>
    <dbReference type="NCBI Taxonomy" id="1227550"/>
    <lineage>
        <taxon>Bacteria</taxon>
        <taxon>Thermotogati</taxon>
        <taxon>Deinococcota</taxon>
        <taxon>Deinococci</taxon>
        <taxon>Thermales</taxon>
        <taxon>Thermaceae</taxon>
        <taxon>Oceanithermus</taxon>
    </lineage>
</organism>
<comment type="caution">
    <text evidence="1">The sequence shown here is derived from an EMBL/GenBank/DDBJ whole genome shotgun (WGS) entry which is preliminary data.</text>
</comment>
<sequence length="119" mass="14425">MSGPYRVEFYRDERGQSLIEEWLWRLERDDARLWAQVMWLLKLLEQQGEDLRAPYVKWNFHGPISELRKRYRHHYIRIYFWRKGEAIFVAAAGELKKSKESDDALLSYALGAYRKEAEE</sequence>
<proteinExistence type="predicted"/>
<dbReference type="RefSeq" id="WP_281287852.1">
    <property type="nucleotide sequence ID" value="NZ_BJXN01000009.1"/>
</dbReference>
<name>A0A511RK51_9DEIN</name>
<gene>
    <name evidence="1" type="ORF">ODE01S_14850</name>
</gene>
<evidence type="ECO:0008006" key="3">
    <source>
        <dbReference type="Google" id="ProtNLM"/>
    </source>
</evidence>
<reference evidence="1 2" key="1">
    <citation type="submission" date="2019-07" db="EMBL/GenBank/DDBJ databases">
        <title>Whole genome shotgun sequence of Oceanithermus desulfurans NBRC 100063.</title>
        <authorList>
            <person name="Hosoyama A."/>
            <person name="Uohara A."/>
            <person name="Ohji S."/>
            <person name="Ichikawa N."/>
        </authorList>
    </citation>
    <scope>NUCLEOTIDE SEQUENCE [LARGE SCALE GENOMIC DNA]</scope>
    <source>
        <strain evidence="1 2">NBRC 100063</strain>
    </source>
</reference>
<accession>A0A511RK51</accession>
<dbReference type="Pfam" id="PF05973">
    <property type="entry name" value="Gp49"/>
    <property type="match status" value="1"/>
</dbReference>
<evidence type="ECO:0000313" key="1">
    <source>
        <dbReference type="EMBL" id="GEM90051.1"/>
    </source>
</evidence>
<evidence type="ECO:0000313" key="2">
    <source>
        <dbReference type="Proteomes" id="UP000321827"/>
    </source>
</evidence>